<dbReference type="Pfam" id="PF00753">
    <property type="entry name" value="Lactamase_B"/>
    <property type="match status" value="1"/>
</dbReference>
<keyword evidence="2 9" id="KW-0540">Nuclease</keyword>
<evidence type="ECO:0000313" key="11">
    <source>
        <dbReference type="EMBL" id="WIM95381.1"/>
    </source>
</evidence>
<dbReference type="InterPro" id="IPR036866">
    <property type="entry name" value="RibonucZ/Hydroxyglut_hydro"/>
</dbReference>
<dbReference type="InterPro" id="IPR030854">
    <property type="entry name" value="RNase_J_bac"/>
</dbReference>
<keyword evidence="8 9" id="KW-0694">RNA-binding</keyword>
<dbReference type="InterPro" id="IPR001279">
    <property type="entry name" value="Metallo-B-lactamas"/>
</dbReference>
<dbReference type="PANTHER" id="PTHR43694">
    <property type="entry name" value="RIBONUCLEASE J"/>
    <property type="match status" value="1"/>
</dbReference>
<comment type="subunit">
    <text evidence="9">Homodimer, may be a subunit of the RNA degradosome.</text>
</comment>
<gene>
    <name evidence="9" type="primary">rnj</name>
    <name evidence="11" type="ORF">ACTOB_007479</name>
</gene>
<keyword evidence="6" id="KW-0862">Zinc</keyword>
<dbReference type="Gene3D" id="3.60.15.10">
    <property type="entry name" value="Ribonuclease Z/Hydroxyacylglutathione hydrolase-like"/>
    <property type="match status" value="1"/>
</dbReference>
<dbReference type="InterPro" id="IPR042173">
    <property type="entry name" value="RNase_J_2"/>
</dbReference>
<protein>
    <recommendedName>
        <fullName evidence="9">Ribonuclease J</fullName>
        <shortName evidence="9">RNase J</shortName>
        <ecNumber evidence="9">3.1.-.-</ecNumber>
    </recommendedName>
</protein>
<evidence type="ECO:0000256" key="4">
    <source>
        <dbReference type="ARBA" id="ARBA00022759"/>
    </source>
</evidence>
<proteinExistence type="inferred from homology"/>
<name>A0ABY8WBX2_9ACTN</name>
<dbReference type="Gene3D" id="3.10.20.580">
    <property type="match status" value="1"/>
</dbReference>
<comment type="similarity">
    <text evidence="9">Belongs to the metallo-beta-lactamase superfamily. RNA-metabolizing metallo-beta-lactamase-like family. Bacterial RNase J subfamily.</text>
</comment>
<evidence type="ECO:0000256" key="6">
    <source>
        <dbReference type="ARBA" id="ARBA00022833"/>
    </source>
</evidence>
<organism evidence="11 12">
    <name type="scientific">Actinoplanes oblitus</name>
    <dbReference type="NCBI Taxonomy" id="3040509"/>
    <lineage>
        <taxon>Bacteria</taxon>
        <taxon>Bacillati</taxon>
        <taxon>Actinomycetota</taxon>
        <taxon>Actinomycetes</taxon>
        <taxon>Micromonosporales</taxon>
        <taxon>Micromonosporaceae</taxon>
        <taxon>Actinoplanes</taxon>
    </lineage>
</organism>
<dbReference type="SMART" id="SM00849">
    <property type="entry name" value="Lactamase_B"/>
    <property type="match status" value="1"/>
</dbReference>
<comment type="function">
    <text evidence="9">An RNase that has 5'-3' exonuclease and possibly endonuclease activity. Involved in maturation of rRNA and in some organisms also mRNA maturation and/or decay.</text>
</comment>
<comment type="subcellular location">
    <subcellularLocation>
        <location evidence="9">Cytoplasm</location>
    </subcellularLocation>
</comment>
<dbReference type="Proteomes" id="UP001240150">
    <property type="component" value="Chromosome"/>
</dbReference>
<keyword evidence="7 9" id="KW-0269">Exonuclease</keyword>
<dbReference type="Pfam" id="PF07521">
    <property type="entry name" value="RMMBL"/>
    <property type="match status" value="1"/>
</dbReference>
<keyword evidence="4 9" id="KW-0255">Endonuclease</keyword>
<evidence type="ECO:0000256" key="8">
    <source>
        <dbReference type="ARBA" id="ARBA00022884"/>
    </source>
</evidence>
<evidence type="ECO:0000259" key="10">
    <source>
        <dbReference type="SMART" id="SM00849"/>
    </source>
</evidence>
<keyword evidence="5 9" id="KW-0378">Hydrolase</keyword>
<dbReference type="EC" id="3.1.-.-" evidence="9"/>
<keyword evidence="12" id="KW-1185">Reference proteome</keyword>
<dbReference type="InterPro" id="IPR004613">
    <property type="entry name" value="RNase_J"/>
</dbReference>
<evidence type="ECO:0000256" key="2">
    <source>
        <dbReference type="ARBA" id="ARBA00022722"/>
    </source>
</evidence>
<evidence type="ECO:0000256" key="5">
    <source>
        <dbReference type="ARBA" id="ARBA00022801"/>
    </source>
</evidence>
<dbReference type="Pfam" id="PF22505">
    <property type="entry name" value="RNase_J_b_CASP"/>
    <property type="match status" value="1"/>
</dbReference>
<evidence type="ECO:0000256" key="3">
    <source>
        <dbReference type="ARBA" id="ARBA00022723"/>
    </source>
</evidence>
<dbReference type="RefSeq" id="WP_284916694.1">
    <property type="nucleotide sequence ID" value="NZ_CP126980.1"/>
</dbReference>
<dbReference type="InterPro" id="IPR041636">
    <property type="entry name" value="RNase_J_C"/>
</dbReference>
<dbReference type="PROSITE" id="PS01292">
    <property type="entry name" value="UPF0036"/>
    <property type="match status" value="1"/>
</dbReference>
<dbReference type="CDD" id="cd07714">
    <property type="entry name" value="RNaseJ_MBL-fold"/>
    <property type="match status" value="1"/>
</dbReference>
<keyword evidence="1 9" id="KW-0963">Cytoplasm</keyword>
<keyword evidence="9" id="KW-0698">rRNA processing</keyword>
<keyword evidence="3" id="KW-0479">Metal-binding</keyword>
<dbReference type="Gene3D" id="3.40.50.10710">
    <property type="entry name" value="Metallo-hydrolase/oxidoreductase"/>
    <property type="match status" value="1"/>
</dbReference>
<dbReference type="EMBL" id="CP126980">
    <property type="protein sequence ID" value="WIM95381.1"/>
    <property type="molecule type" value="Genomic_DNA"/>
</dbReference>
<evidence type="ECO:0000256" key="7">
    <source>
        <dbReference type="ARBA" id="ARBA00022839"/>
    </source>
</evidence>
<dbReference type="HAMAP" id="MF_01491">
    <property type="entry name" value="RNase_J_bact"/>
    <property type="match status" value="1"/>
</dbReference>
<dbReference type="SUPFAM" id="SSF56281">
    <property type="entry name" value="Metallo-hydrolase/oxidoreductase"/>
    <property type="match status" value="1"/>
</dbReference>
<evidence type="ECO:0000256" key="1">
    <source>
        <dbReference type="ARBA" id="ARBA00022490"/>
    </source>
</evidence>
<dbReference type="GO" id="GO:0016787">
    <property type="term" value="F:hydrolase activity"/>
    <property type="evidence" value="ECO:0007669"/>
    <property type="project" value="UniProtKB-KW"/>
</dbReference>
<dbReference type="NCBIfam" id="TIGR00649">
    <property type="entry name" value="MG423"/>
    <property type="match status" value="1"/>
</dbReference>
<evidence type="ECO:0000256" key="9">
    <source>
        <dbReference type="HAMAP-Rule" id="MF_01491"/>
    </source>
</evidence>
<dbReference type="PIRSF" id="PIRSF004803">
    <property type="entry name" value="RnjA"/>
    <property type="match status" value="1"/>
</dbReference>
<sequence length="562" mass="60363">MTNAHVELGPPPPLPEGALRVIPLGGLGAIGRNMTVLEFDGKLLVIDCGVLFPDVEQPGVDLILPDFAPILDRLDDIQAIVLTHGHEDHIGAVPYLLAHKADIPLVGSEFTLALVEAKLAERRLDPYTLTVREGGIERLGPFECEFFAVNHSIPDALAVAVRTPAGLVLHTGDFKMDQVPLDGRITDLAGFARLGAEGIDLLLSDSTNAEVPGFVAPERDIGPVLSSIFGKAKGRIIVASFASHVHRVQQVMDAAWEYERKVALIGRSMVRNMGIARDLGLLRIPDGLLVGLDEATHLPPDEIVFMSTGSQGEPMSALGRMSTGDHRHITIAPGDTVVLASSLVPGNETSVYRVINQLSRAGATVVHKETAKVHVSGHAPAGELRYLLNVTRPSNLMPVHGEWRHLRAHAQLGIETGVAPDRVVLCEDGDVVDLVEGHARVVGRVRSRYVYVDGLAVGDVSESLLTERRILGDGGFIAATVVIDSVTGKVVGEPSVSAKGFSEDPDAFNPVIPLLTAALHRSAEDGITDTHQLQQVVRRTVGRWVNDAYRRRPMIVPTVVEV</sequence>
<reference evidence="11 12" key="1">
    <citation type="submission" date="2023-06" db="EMBL/GenBank/DDBJ databases">
        <authorList>
            <person name="Yushchuk O."/>
            <person name="Binda E."/>
            <person name="Ruckert-Reed C."/>
            <person name="Fedorenko V."/>
            <person name="Kalinowski J."/>
            <person name="Marinelli F."/>
        </authorList>
    </citation>
    <scope>NUCLEOTIDE SEQUENCE [LARGE SCALE GENOMIC DNA]</scope>
    <source>
        <strain evidence="11 12">NRRL 3884</strain>
    </source>
</reference>
<accession>A0ABY8WBX2</accession>
<dbReference type="InterPro" id="IPR001587">
    <property type="entry name" value="RNase_J_CS"/>
</dbReference>
<dbReference type="PANTHER" id="PTHR43694:SF1">
    <property type="entry name" value="RIBONUCLEASE J"/>
    <property type="match status" value="1"/>
</dbReference>
<dbReference type="InterPro" id="IPR055132">
    <property type="entry name" value="RNase_J_b_CASP"/>
</dbReference>
<feature type="binding site" evidence="9">
    <location>
        <begin position="374"/>
        <end position="378"/>
    </location>
    <ligand>
        <name>substrate</name>
    </ligand>
</feature>
<feature type="domain" description="Metallo-beta-lactamase" evidence="10">
    <location>
        <begin position="31"/>
        <end position="225"/>
    </location>
</feature>
<dbReference type="Pfam" id="PF17770">
    <property type="entry name" value="RNase_J_C"/>
    <property type="match status" value="1"/>
</dbReference>
<evidence type="ECO:0000313" key="12">
    <source>
        <dbReference type="Proteomes" id="UP001240150"/>
    </source>
</evidence>
<dbReference type="InterPro" id="IPR011108">
    <property type="entry name" value="RMMBL"/>
</dbReference>